<dbReference type="Pfam" id="PF00067">
    <property type="entry name" value="p450"/>
    <property type="match status" value="1"/>
</dbReference>
<dbReference type="SUPFAM" id="SSF48264">
    <property type="entry name" value="Cytochrome P450"/>
    <property type="match status" value="1"/>
</dbReference>
<proteinExistence type="inferred from homology"/>
<reference evidence="2 3" key="1">
    <citation type="submission" date="2024-07" db="EMBL/GenBank/DDBJ databases">
        <title>Section-level genome sequencing and comparative genomics of Aspergillus sections Usti and Cavernicolus.</title>
        <authorList>
            <consortium name="Lawrence Berkeley National Laboratory"/>
            <person name="Nybo J.L."/>
            <person name="Vesth T.C."/>
            <person name="Theobald S."/>
            <person name="Frisvad J.C."/>
            <person name="Larsen T.O."/>
            <person name="Kjaerboelling I."/>
            <person name="Rothschild-Mancinelli K."/>
            <person name="Lyhne E.K."/>
            <person name="Kogle M.E."/>
            <person name="Barry K."/>
            <person name="Clum A."/>
            <person name="Na H."/>
            <person name="Ledsgaard L."/>
            <person name="Lin J."/>
            <person name="Lipzen A."/>
            <person name="Kuo A."/>
            <person name="Riley R."/>
            <person name="Mondo S."/>
            <person name="LaButti K."/>
            <person name="Haridas S."/>
            <person name="Pangalinan J."/>
            <person name="Salamov A.A."/>
            <person name="Simmons B.A."/>
            <person name="Magnuson J.K."/>
            <person name="Chen J."/>
            <person name="Drula E."/>
            <person name="Henrissat B."/>
            <person name="Wiebenga A."/>
            <person name="Lubbers R.J."/>
            <person name="Gomes A.C."/>
            <person name="Macurrencykelacurrency M.R."/>
            <person name="Stajich J."/>
            <person name="Grigoriev I.V."/>
            <person name="Mortensen U.H."/>
            <person name="De vries R.P."/>
            <person name="Baker S.E."/>
            <person name="Andersen M.R."/>
        </authorList>
    </citation>
    <scope>NUCLEOTIDE SEQUENCE [LARGE SCALE GENOMIC DNA]</scope>
    <source>
        <strain evidence="2 3">CBS 756.74</strain>
    </source>
</reference>
<sequence>MTPTRHVYDERFFPDPARFAPGRWLQPDDKLAPMNMVFMPFAHGRRGCLGMHFALALTELRAGLACLFGRFDFEFVDTVRERDIDHSSAHIAGEPDKRGKGLRFRVTKVYY</sequence>
<keyword evidence="3" id="KW-1185">Reference proteome</keyword>
<comment type="caution">
    <text evidence="2">The sequence shown here is derived from an EMBL/GenBank/DDBJ whole genome shotgun (WGS) entry which is preliminary data.</text>
</comment>
<name>A0ABR4JDN6_9EURO</name>
<dbReference type="PANTHER" id="PTHR24305:SF166">
    <property type="entry name" value="CYTOCHROME P450 12A4, MITOCHONDRIAL-RELATED"/>
    <property type="match status" value="1"/>
</dbReference>
<comment type="similarity">
    <text evidence="1">Belongs to the cytochrome P450 family.</text>
</comment>
<evidence type="ECO:0000313" key="2">
    <source>
        <dbReference type="EMBL" id="KAL2837088.1"/>
    </source>
</evidence>
<dbReference type="GeneID" id="98162558"/>
<gene>
    <name evidence="2" type="ORF">BJX68DRAFT_273225</name>
</gene>
<dbReference type="InterPro" id="IPR036396">
    <property type="entry name" value="Cyt_P450_sf"/>
</dbReference>
<dbReference type="Gene3D" id="1.10.630.10">
    <property type="entry name" value="Cytochrome P450"/>
    <property type="match status" value="1"/>
</dbReference>
<protein>
    <submittedName>
        <fullName evidence="2">Cytochrome P450</fullName>
    </submittedName>
</protein>
<dbReference type="PANTHER" id="PTHR24305">
    <property type="entry name" value="CYTOCHROME P450"/>
    <property type="match status" value="1"/>
</dbReference>
<evidence type="ECO:0000256" key="1">
    <source>
        <dbReference type="ARBA" id="ARBA00010617"/>
    </source>
</evidence>
<dbReference type="Proteomes" id="UP001610444">
    <property type="component" value="Unassembled WGS sequence"/>
</dbReference>
<dbReference type="RefSeq" id="XP_070892388.1">
    <property type="nucleotide sequence ID" value="XM_071047394.1"/>
</dbReference>
<dbReference type="EMBL" id="JBFXLR010000103">
    <property type="protein sequence ID" value="KAL2837088.1"/>
    <property type="molecule type" value="Genomic_DNA"/>
</dbReference>
<evidence type="ECO:0000313" key="3">
    <source>
        <dbReference type="Proteomes" id="UP001610444"/>
    </source>
</evidence>
<dbReference type="InterPro" id="IPR001128">
    <property type="entry name" value="Cyt_P450"/>
</dbReference>
<organism evidence="2 3">
    <name type="scientific">Aspergillus pseudodeflectus</name>
    <dbReference type="NCBI Taxonomy" id="176178"/>
    <lineage>
        <taxon>Eukaryota</taxon>
        <taxon>Fungi</taxon>
        <taxon>Dikarya</taxon>
        <taxon>Ascomycota</taxon>
        <taxon>Pezizomycotina</taxon>
        <taxon>Eurotiomycetes</taxon>
        <taxon>Eurotiomycetidae</taxon>
        <taxon>Eurotiales</taxon>
        <taxon>Aspergillaceae</taxon>
        <taxon>Aspergillus</taxon>
        <taxon>Aspergillus subgen. Nidulantes</taxon>
    </lineage>
</organism>
<dbReference type="InterPro" id="IPR050121">
    <property type="entry name" value="Cytochrome_P450_monoxygenase"/>
</dbReference>
<accession>A0ABR4JDN6</accession>